<dbReference type="Gene3D" id="3.40.50.300">
    <property type="entry name" value="P-loop containing nucleotide triphosphate hydrolases"/>
    <property type="match status" value="1"/>
</dbReference>
<dbReference type="NCBIfam" id="TIGR02034">
    <property type="entry name" value="CysN"/>
    <property type="match status" value="1"/>
</dbReference>
<dbReference type="SUPFAM" id="SSF50465">
    <property type="entry name" value="EF-Tu/eEF-1alpha/eIF2-gamma C-terminal domain"/>
    <property type="match status" value="1"/>
</dbReference>
<dbReference type="PRINTS" id="PR00315">
    <property type="entry name" value="ELONGATNFCT"/>
</dbReference>
<keyword evidence="9" id="KW-1185">Reference proteome</keyword>
<dbReference type="InterPro" id="IPR050100">
    <property type="entry name" value="TRAFAC_GTPase_members"/>
</dbReference>
<dbReference type="PROSITE" id="PS51722">
    <property type="entry name" value="G_TR_2"/>
    <property type="match status" value="1"/>
</dbReference>
<dbReference type="InterPro" id="IPR009000">
    <property type="entry name" value="Transl_B-barrel_sf"/>
</dbReference>
<dbReference type="InterPro" id="IPR009001">
    <property type="entry name" value="Transl_elong_EF1A/Init_IF2_C"/>
</dbReference>
<dbReference type="Gene3D" id="2.40.30.10">
    <property type="entry name" value="Translation factors"/>
    <property type="match status" value="2"/>
</dbReference>
<dbReference type="PANTHER" id="PTHR23115">
    <property type="entry name" value="TRANSLATION FACTOR"/>
    <property type="match status" value="1"/>
</dbReference>
<dbReference type="InterPro" id="IPR000795">
    <property type="entry name" value="T_Tr_GTP-bd_dom"/>
</dbReference>
<dbReference type="PROSITE" id="PS00301">
    <property type="entry name" value="G_TR_1"/>
    <property type="match status" value="1"/>
</dbReference>
<dbReference type="CDD" id="cd04166">
    <property type="entry name" value="CysN_ATPS"/>
    <property type="match status" value="1"/>
</dbReference>
<evidence type="ECO:0000259" key="7">
    <source>
        <dbReference type="PROSITE" id="PS51722"/>
    </source>
</evidence>
<dbReference type="InterPro" id="IPR027417">
    <property type="entry name" value="P-loop_NTPase"/>
</dbReference>
<comment type="caution">
    <text evidence="8">The sequence shown here is derived from an EMBL/GenBank/DDBJ whole genome shotgun (WGS) entry which is preliminary data.</text>
</comment>
<name>A0ABV3BYG8_9ACTN</name>
<dbReference type="Proteomes" id="UP001551176">
    <property type="component" value="Unassembled WGS sequence"/>
</dbReference>
<keyword evidence="5" id="KW-0067">ATP-binding</keyword>
<dbReference type="InterPro" id="IPR031157">
    <property type="entry name" value="G_TR_CS"/>
</dbReference>
<dbReference type="CDD" id="cd04095">
    <property type="entry name" value="CysN_NoDQ_III"/>
    <property type="match status" value="1"/>
</dbReference>
<evidence type="ECO:0000256" key="5">
    <source>
        <dbReference type="ARBA" id="ARBA00022840"/>
    </source>
</evidence>
<dbReference type="RefSeq" id="WP_359356987.1">
    <property type="nucleotide sequence ID" value="NZ_JBEYXV010000024.1"/>
</dbReference>
<sequence>MTVLSDTTVGTLRFATAGSVDDGKSTLVGRLLHDSKSVLADQLEAVAHASRNRGQATPDLALLTDGLRAEREQGITIDVAYRYFATPRRRFILADTPGHVQYTRNMVTGASTAELTVILVDARNGVVEQTRRHTAIAALLRVPHVVLAVNKMDLVGYEESVFAAIAEEYTAYVKELGGPEVTVIPISALAGDNVVEPSAHMPWYGGPTVLEHLETVPVSHHLAPCSARLPVQYVIRPQSLERPDYRGYAGRIAEGTFRTGQQVRVLPSGRTSTIAGIEQLGRPVDAAWALQSVTVLLADDIDVSRGDLIVPHADAPATTREVEATVCHVADQPLTVGHRVLLKHGTRTVKALVTDIPSRLTLDDLSLYPHPGRLVANDIGRVRIRTAEPLPIDSYADSRRTGSFILIDPADGTTLTAGMVGESFASPDPAAGSGARDEGWDF</sequence>
<evidence type="ECO:0000256" key="1">
    <source>
        <dbReference type="ARBA" id="ARBA00012391"/>
    </source>
</evidence>
<dbReference type="EC" id="2.7.7.4" evidence="1"/>
<evidence type="ECO:0000256" key="3">
    <source>
        <dbReference type="ARBA" id="ARBA00022695"/>
    </source>
</evidence>
<dbReference type="SUPFAM" id="SSF52540">
    <property type="entry name" value="P-loop containing nucleoside triphosphate hydrolases"/>
    <property type="match status" value="1"/>
</dbReference>
<dbReference type="Pfam" id="PF22594">
    <property type="entry name" value="GTP-eEF1A_C"/>
    <property type="match status" value="1"/>
</dbReference>
<evidence type="ECO:0000313" key="8">
    <source>
        <dbReference type="EMBL" id="MEU6826061.1"/>
    </source>
</evidence>
<dbReference type="CDD" id="cd03695">
    <property type="entry name" value="CysN_NodQ_II"/>
    <property type="match status" value="1"/>
</dbReference>
<feature type="domain" description="Tr-type G" evidence="7">
    <location>
        <begin position="9"/>
        <end position="221"/>
    </location>
</feature>
<proteinExistence type="predicted"/>
<dbReference type="InterPro" id="IPR044139">
    <property type="entry name" value="CysN_NoDQ_III"/>
</dbReference>
<dbReference type="SUPFAM" id="SSF50447">
    <property type="entry name" value="Translation proteins"/>
    <property type="match status" value="1"/>
</dbReference>
<protein>
    <recommendedName>
        <fullName evidence="1">sulfate adenylyltransferase</fullName>
        <ecNumber evidence="1">2.7.7.4</ecNumber>
    </recommendedName>
</protein>
<dbReference type="EMBL" id="JBEYXV010000024">
    <property type="protein sequence ID" value="MEU6826061.1"/>
    <property type="molecule type" value="Genomic_DNA"/>
</dbReference>
<dbReference type="InterPro" id="IPR044138">
    <property type="entry name" value="CysN_II"/>
</dbReference>
<evidence type="ECO:0000256" key="6">
    <source>
        <dbReference type="ARBA" id="ARBA00023134"/>
    </source>
</evidence>
<dbReference type="InterPro" id="IPR011779">
    <property type="entry name" value="SO4_adenylTrfase_lsu"/>
</dbReference>
<dbReference type="Pfam" id="PF00009">
    <property type="entry name" value="GTP_EFTU"/>
    <property type="match status" value="1"/>
</dbReference>
<keyword evidence="3" id="KW-0548">Nucleotidyltransferase</keyword>
<organism evidence="8 9">
    <name type="scientific">Streptomyces atriruber</name>
    <dbReference type="NCBI Taxonomy" id="545121"/>
    <lineage>
        <taxon>Bacteria</taxon>
        <taxon>Bacillati</taxon>
        <taxon>Actinomycetota</taxon>
        <taxon>Actinomycetes</taxon>
        <taxon>Kitasatosporales</taxon>
        <taxon>Streptomycetaceae</taxon>
        <taxon>Streptomyces</taxon>
    </lineage>
</organism>
<gene>
    <name evidence="8" type="ORF">ABZ921_36080</name>
</gene>
<evidence type="ECO:0000256" key="2">
    <source>
        <dbReference type="ARBA" id="ARBA00022679"/>
    </source>
</evidence>
<keyword evidence="4" id="KW-0547">Nucleotide-binding</keyword>
<keyword evidence="2" id="KW-0808">Transferase</keyword>
<dbReference type="InterPro" id="IPR041757">
    <property type="entry name" value="CysN_GTP-bd"/>
</dbReference>
<evidence type="ECO:0000313" key="9">
    <source>
        <dbReference type="Proteomes" id="UP001551176"/>
    </source>
</evidence>
<keyword evidence="6" id="KW-0342">GTP-binding</keyword>
<reference evidence="8 9" key="1">
    <citation type="submission" date="2024-06" db="EMBL/GenBank/DDBJ databases">
        <title>The Natural Products Discovery Center: Release of the First 8490 Sequenced Strains for Exploring Actinobacteria Biosynthetic Diversity.</title>
        <authorList>
            <person name="Kalkreuter E."/>
            <person name="Kautsar S.A."/>
            <person name="Yang D."/>
            <person name="Bader C.D."/>
            <person name="Teijaro C.N."/>
            <person name="Fluegel L."/>
            <person name="Davis C.M."/>
            <person name="Simpson J.R."/>
            <person name="Lauterbach L."/>
            <person name="Steele A.D."/>
            <person name="Gui C."/>
            <person name="Meng S."/>
            <person name="Li G."/>
            <person name="Viehrig K."/>
            <person name="Ye F."/>
            <person name="Su P."/>
            <person name="Kiefer A.F."/>
            <person name="Nichols A."/>
            <person name="Cepeda A.J."/>
            <person name="Yan W."/>
            <person name="Fan B."/>
            <person name="Jiang Y."/>
            <person name="Adhikari A."/>
            <person name="Zheng C.-J."/>
            <person name="Schuster L."/>
            <person name="Cowan T.M."/>
            <person name="Smanski M.J."/>
            <person name="Chevrette M.G."/>
            <person name="De Carvalho L.P.S."/>
            <person name="Shen B."/>
        </authorList>
    </citation>
    <scope>NUCLEOTIDE SEQUENCE [LARGE SCALE GENOMIC DNA]</scope>
    <source>
        <strain evidence="8 9">NPDC046838</strain>
    </source>
</reference>
<evidence type="ECO:0000256" key="4">
    <source>
        <dbReference type="ARBA" id="ARBA00022741"/>
    </source>
</evidence>
<accession>A0ABV3BYG8</accession>
<dbReference type="InterPro" id="IPR054696">
    <property type="entry name" value="GTP-eEF1A_C"/>
</dbReference>